<dbReference type="SUPFAM" id="SSF52799">
    <property type="entry name" value="(Phosphotyrosine protein) phosphatases II"/>
    <property type="match status" value="1"/>
</dbReference>
<dbReference type="AlphaFoldDB" id="A0AAD4QWC4"/>
<dbReference type="Pfam" id="PF00102">
    <property type="entry name" value="Y_phosphatase"/>
    <property type="match status" value="1"/>
</dbReference>
<dbReference type="EMBL" id="JAKKPZ010000544">
    <property type="protein sequence ID" value="KAI1694167.1"/>
    <property type="molecule type" value="Genomic_DNA"/>
</dbReference>
<dbReference type="PROSITE" id="PS00383">
    <property type="entry name" value="TYR_PHOSPHATASE_1"/>
    <property type="match status" value="1"/>
</dbReference>
<dbReference type="PRINTS" id="PR00700">
    <property type="entry name" value="PRTYPHPHTASE"/>
</dbReference>
<dbReference type="InterPro" id="IPR003595">
    <property type="entry name" value="Tyr_Pase_cat"/>
</dbReference>
<evidence type="ECO:0000256" key="1">
    <source>
        <dbReference type="SAM" id="MobiDB-lite"/>
    </source>
</evidence>
<comment type="caution">
    <text evidence="4">The sequence shown here is derived from an EMBL/GenBank/DDBJ whole genome shotgun (WGS) entry which is preliminary data.</text>
</comment>
<gene>
    <name evidence="4" type="ORF">DdX_20267</name>
</gene>
<protein>
    <submittedName>
        <fullName evidence="4">Protein-tyrosine phosphatase domain-containing protein</fullName>
    </submittedName>
</protein>
<evidence type="ECO:0000313" key="4">
    <source>
        <dbReference type="EMBL" id="KAI1694167.1"/>
    </source>
</evidence>
<name>A0AAD4QWC4_9BILA</name>
<dbReference type="InterPro" id="IPR000387">
    <property type="entry name" value="Tyr_Pase_dom"/>
</dbReference>
<organism evidence="4 5">
    <name type="scientific">Ditylenchus destructor</name>
    <dbReference type="NCBI Taxonomy" id="166010"/>
    <lineage>
        <taxon>Eukaryota</taxon>
        <taxon>Metazoa</taxon>
        <taxon>Ecdysozoa</taxon>
        <taxon>Nematoda</taxon>
        <taxon>Chromadorea</taxon>
        <taxon>Rhabditida</taxon>
        <taxon>Tylenchina</taxon>
        <taxon>Tylenchomorpha</taxon>
        <taxon>Sphaerularioidea</taxon>
        <taxon>Anguinidae</taxon>
        <taxon>Anguininae</taxon>
        <taxon>Ditylenchus</taxon>
    </lineage>
</organism>
<evidence type="ECO:0000313" key="5">
    <source>
        <dbReference type="Proteomes" id="UP001201812"/>
    </source>
</evidence>
<feature type="compositionally biased region" description="Basic and acidic residues" evidence="1">
    <location>
        <begin position="29"/>
        <end position="51"/>
    </location>
</feature>
<feature type="domain" description="Tyrosine-protein phosphatase" evidence="2">
    <location>
        <begin position="233"/>
        <end position="500"/>
    </location>
</feature>
<feature type="compositionally biased region" description="Basic and acidic residues" evidence="1">
    <location>
        <begin position="1"/>
        <end position="10"/>
    </location>
</feature>
<feature type="region of interest" description="Disordered" evidence="1">
    <location>
        <begin position="1"/>
        <end position="193"/>
    </location>
</feature>
<proteinExistence type="predicted"/>
<dbReference type="Gene3D" id="3.90.190.10">
    <property type="entry name" value="Protein tyrosine phosphatase superfamily"/>
    <property type="match status" value="1"/>
</dbReference>
<sequence length="534" mass="60700">MANIKKENYARGHKKKSPTRHEKKAKSRPRTEEDGQNDDKRKQEDATERVCKGNYVPPKKDHRREIRLDDSQSARKPKVVTRNKEVQAKEKKPKSRHRDKDQPREHKVKDKKLTGFAKLFSFSEDASDGEGNPISVNKGRKPGYKEEFRRSRSKASSGNEEGSKNENKEGSEGEPGRERDARNSEQNAVIARKSKAVTPLNKASLVTAMPSRAVDIIFKRFAILTMGKGIHGLLQEFAALQAECPKPTPSQRVSFDRNREKNRYKDIYCWESSRVVLSWSPGGRQSDYIHANWVKGLASMSRKTICTQGPMAHTIADFWRMIWQEKCQGILMLCGVTENGKTKCEQYWPKSEGSETALGTTYEKATYIYLTIKNIGVKLKNEFEITKLALCGMQADGTIREHIVTHIQWAEWPDKSVPVSALGAIRAIGKTQEMSPLVVHCSAGVGRTGTIVIINAVLSMLVNGRDVKIYDVVKEIRSQRYNACQTDLQYLYIYRVILAYIVHMKIMSKVQLSKFIDDYTDLIEERNQARTTGQ</sequence>
<dbReference type="PANTHER" id="PTHR46163:SF2">
    <property type="entry name" value="PROTEIN-TYROSINE PHOSPHATASE"/>
    <property type="match status" value="1"/>
</dbReference>
<feature type="compositionally biased region" description="Basic and acidic residues" evidence="1">
    <location>
        <begin position="63"/>
        <end position="73"/>
    </location>
</feature>
<feature type="domain" description="Tyrosine specific protein phosphatases" evidence="3">
    <location>
        <begin position="419"/>
        <end position="491"/>
    </location>
</feature>
<feature type="compositionally biased region" description="Basic and acidic residues" evidence="1">
    <location>
        <begin position="161"/>
        <end position="183"/>
    </location>
</feature>
<dbReference type="InterPro" id="IPR016130">
    <property type="entry name" value="Tyr_Pase_AS"/>
</dbReference>
<dbReference type="PROSITE" id="PS50056">
    <property type="entry name" value="TYR_PHOSPHATASE_2"/>
    <property type="match status" value="1"/>
</dbReference>
<dbReference type="SMART" id="SM00194">
    <property type="entry name" value="PTPc"/>
    <property type="match status" value="1"/>
</dbReference>
<reference evidence="4" key="1">
    <citation type="submission" date="2022-01" db="EMBL/GenBank/DDBJ databases">
        <title>Genome Sequence Resource for Two Populations of Ditylenchus destructor, the Migratory Endoparasitic Phytonematode.</title>
        <authorList>
            <person name="Zhang H."/>
            <person name="Lin R."/>
            <person name="Xie B."/>
        </authorList>
    </citation>
    <scope>NUCLEOTIDE SEQUENCE</scope>
    <source>
        <strain evidence="4">BazhouSP</strain>
    </source>
</reference>
<feature type="compositionally biased region" description="Basic and acidic residues" evidence="1">
    <location>
        <begin position="98"/>
        <end position="113"/>
    </location>
</feature>
<dbReference type="PANTHER" id="PTHR46163">
    <property type="entry name" value="TYROSINE-PROTEIN PHOSPHATASE-RELATED"/>
    <property type="match status" value="1"/>
</dbReference>
<dbReference type="CDD" id="cd00047">
    <property type="entry name" value="PTPc"/>
    <property type="match status" value="1"/>
</dbReference>
<dbReference type="InterPro" id="IPR000242">
    <property type="entry name" value="PTP_cat"/>
</dbReference>
<dbReference type="PROSITE" id="PS50055">
    <property type="entry name" value="TYR_PHOSPHATASE_PTP"/>
    <property type="match status" value="1"/>
</dbReference>
<keyword evidence="5" id="KW-1185">Reference proteome</keyword>
<evidence type="ECO:0000259" key="3">
    <source>
        <dbReference type="PROSITE" id="PS50056"/>
    </source>
</evidence>
<evidence type="ECO:0000259" key="2">
    <source>
        <dbReference type="PROSITE" id="PS50055"/>
    </source>
</evidence>
<feature type="compositionally biased region" description="Basic residues" evidence="1">
    <location>
        <begin position="11"/>
        <end position="28"/>
    </location>
</feature>
<dbReference type="InterPro" id="IPR052782">
    <property type="entry name" value="Oocyte-zygote_transition_reg"/>
</dbReference>
<dbReference type="GO" id="GO:0004725">
    <property type="term" value="F:protein tyrosine phosphatase activity"/>
    <property type="evidence" value="ECO:0007669"/>
    <property type="project" value="InterPro"/>
</dbReference>
<dbReference type="Proteomes" id="UP001201812">
    <property type="component" value="Unassembled WGS sequence"/>
</dbReference>
<dbReference type="SMART" id="SM00404">
    <property type="entry name" value="PTPc_motif"/>
    <property type="match status" value="1"/>
</dbReference>
<accession>A0AAD4QWC4</accession>
<dbReference type="InterPro" id="IPR029021">
    <property type="entry name" value="Prot-tyrosine_phosphatase-like"/>
</dbReference>